<dbReference type="Gene3D" id="3.20.20.370">
    <property type="entry name" value="Glycoside hydrolase/deacetylase"/>
    <property type="match status" value="1"/>
</dbReference>
<dbReference type="PROSITE" id="PS51677">
    <property type="entry name" value="NODB"/>
    <property type="match status" value="1"/>
</dbReference>
<dbReference type="AlphaFoldDB" id="A0A316AQW2"/>
<feature type="domain" description="NodB homology" evidence="1">
    <location>
        <begin position="44"/>
        <end position="280"/>
    </location>
</feature>
<dbReference type="PROSITE" id="PS51257">
    <property type="entry name" value="PROKAR_LIPOPROTEIN"/>
    <property type="match status" value="1"/>
</dbReference>
<organism evidence="2 3">
    <name type="scientific">Dyadobacter jejuensis</name>
    <dbReference type="NCBI Taxonomy" id="1082580"/>
    <lineage>
        <taxon>Bacteria</taxon>
        <taxon>Pseudomonadati</taxon>
        <taxon>Bacteroidota</taxon>
        <taxon>Cytophagia</taxon>
        <taxon>Cytophagales</taxon>
        <taxon>Spirosomataceae</taxon>
        <taxon>Dyadobacter</taxon>
    </lineage>
</organism>
<protein>
    <submittedName>
        <fullName evidence="2">Polysaccharide deacetylase</fullName>
    </submittedName>
</protein>
<dbReference type="OrthoDB" id="2795102at2"/>
<sequence>MKDFGITLTVLSYRLRKLTGWHLSLGLLLLLGGCVTSTNDPSKGGVAISFDDHFIEDWYALKPMLDRYGAKVTFFVTCPDSLTPREVLLLKSLEADGHEIGFHGTIHGRSTDLIATQGPEGYKDIELSPGLGYMLAAGFTPTSYAHPGGNHNERVDSVLLAEGFRIQRDVAIARRTMFGVPLYRIAPKIMPWIYNPFDGESQVDALLIDTDGGLSVKDMEEAVGKAKATGTALMLFGHQPLSGPPVGGQYGFDIAFLEAILQRSQEAGLRYYRMSDLVAP</sequence>
<name>A0A316AQW2_9BACT</name>
<dbReference type="Proteomes" id="UP000245880">
    <property type="component" value="Unassembled WGS sequence"/>
</dbReference>
<proteinExistence type="predicted"/>
<gene>
    <name evidence="2" type="ORF">CLV98_101299</name>
</gene>
<evidence type="ECO:0000313" key="2">
    <source>
        <dbReference type="EMBL" id="PWJ60123.1"/>
    </source>
</evidence>
<comment type="caution">
    <text evidence="2">The sequence shown here is derived from an EMBL/GenBank/DDBJ whole genome shotgun (WGS) entry which is preliminary data.</text>
</comment>
<dbReference type="GO" id="GO:0005975">
    <property type="term" value="P:carbohydrate metabolic process"/>
    <property type="evidence" value="ECO:0007669"/>
    <property type="project" value="InterPro"/>
</dbReference>
<reference evidence="2 3" key="1">
    <citation type="submission" date="2018-03" db="EMBL/GenBank/DDBJ databases">
        <title>Genomic Encyclopedia of Archaeal and Bacterial Type Strains, Phase II (KMG-II): from individual species to whole genera.</title>
        <authorList>
            <person name="Goeker M."/>
        </authorList>
    </citation>
    <scope>NUCLEOTIDE SEQUENCE [LARGE SCALE GENOMIC DNA]</scope>
    <source>
        <strain evidence="2 3">DSM 100346</strain>
    </source>
</reference>
<keyword evidence="3" id="KW-1185">Reference proteome</keyword>
<dbReference type="SUPFAM" id="SSF88713">
    <property type="entry name" value="Glycoside hydrolase/deacetylase"/>
    <property type="match status" value="1"/>
</dbReference>
<accession>A0A316AQW2</accession>
<dbReference type="InterPro" id="IPR011330">
    <property type="entry name" value="Glyco_hydro/deAcase_b/a-brl"/>
</dbReference>
<dbReference type="RefSeq" id="WP_109672211.1">
    <property type="nucleotide sequence ID" value="NZ_QGDT01000001.1"/>
</dbReference>
<dbReference type="EMBL" id="QGDT01000001">
    <property type="protein sequence ID" value="PWJ60123.1"/>
    <property type="molecule type" value="Genomic_DNA"/>
</dbReference>
<evidence type="ECO:0000259" key="1">
    <source>
        <dbReference type="PROSITE" id="PS51677"/>
    </source>
</evidence>
<evidence type="ECO:0000313" key="3">
    <source>
        <dbReference type="Proteomes" id="UP000245880"/>
    </source>
</evidence>
<dbReference type="Pfam" id="PF01522">
    <property type="entry name" value="Polysacc_deac_1"/>
    <property type="match status" value="1"/>
</dbReference>
<dbReference type="GO" id="GO:0016810">
    <property type="term" value="F:hydrolase activity, acting on carbon-nitrogen (but not peptide) bonds"/>
    <property type="evidence" value="ECO:0007669"/>
    <property type="project" value="InterPro"/>
</dbReference>
<dbReference type="InterPro" id="IPR002509">
    <property type="entry name" value="NODB_dom"/>
</dbReference>